<evidence type="ECO:0000256" key="2">
    <source>
        <dbReference type="ARBA" id="ARBA00013194"/>
    </source>
</evidence>
<dbReference type="Ensembl" id="ENSPKIT00000004943.1">
    <property type="protein sequence ID" value="ENSPKIP00000024239.1"/>
    <property type="gene ID" value="ENSPKIG00000007538.1"/>
</dbReference>
<dbReference type="PANTHER" id="PTHR10516:SF443">
    <property type="entry name" value="FK506-BINDING PROTEIN 59-RELATED"/>
    <property type="match status" value="1"/>
</dbReference>
<reference evidence="8" key="1">
    <citation type="submission" date="2025-08" db="UniProtKB">
        <authorList>
            <consortium name="Ensembl"/>
        </authorList>
    </citation>
    <scope>IDENTIFICATION</scope>
</reference>
<dbReference type="InterPro" id="IPR050689">
    <property type="entry name" value="FKBP-type_PPIase"/>
</dbReference>
<evidence type="ECO:0000313" key="8">
    <source>
        <dbReference type="Ensembl" id="ENSPKIP00000024239.1"/>
    </source>
</evidence>
<keyword evidence="3 5" id="KW-0697">Rotamase</keyword>
<keyword evidence="4 5" id="KW-0413">Isomerase</keyword>
<reference evidence="8" key="2">
    <citation type="submission" date="2025-09" db="UniProtKB">
        <authorList>
            <consortium name="Ensembl"/>
        </authorList>
    </citation>
    <scope>IDENTIFICATION</scope>
</reference>
<dbReference type="EC" id="5.2.1.8" evidence="2 5"/>
<accession>A0A3B3S0G9</accession>
<protein>
    <recommendedName>
        <fullName evidence="2 5">peptidylprolyl isomerase</fullName>
        <ecNumber evidence="2 5">5.2.1.8</ecNumber>
    </recommendedName>
</protein>
<evidence type="ECO:0000259" key="7">
    <source>
        <dbReference type="PROSITE" id="PS50059"/>
    </source>
</evidence>
<dbReference type="PANTHER" id="PTHR10516">
    <property type="entry name" value="PEPTIDYL-PROLYL CIS-TRANS ISOMERASE"/>
    <property type="match status" value="1"/>
</dbReference>
<dbReference type="Proteomes" id="UP000261540">
    <property type="component" value="Unplaced"/>
</dbReference>
<dbReference type="Pfam" id="PF00254">
    <property type="entry name" value="FKBP_C"/>
    <property type="match status" value="1"/>
</dbReference>
<dbReference type="AlphaFoldDB" id="A0A3B3S0G9"/>
<name>A0A3B3S0G9_9TELE</name>
<keyword evidence="6" id="KW-0732">Signal</keyword>
<dbReference type="Gene3D" id="3.10.50.40">
    <property type="match status" value="1"/>
</dbReference>
<evidence type="ECO:0000256" key="3">
    <source>
        <dbReference type="ARBA" id="ARBA00023110"/>
    </source>
</evidence>
<feature type="domain" description="PPIase FKBP-type" evidence="7">
    <location>
        <begin position="22"/>
        <end position="109"/>
    </location>
</feature>
<feature type="signal peptide" evidence="6">
    <location>
        <begin position="1"/>
        <end position="17"/>
    </location>
</feature>
<organism evidence="8 9">
    <name type="scientific">Paramormyrops kingsleyae</name>
    <dbReference type="NCBI Taxonomy" id="1676925"/>
    <lineage>
        <taxon>Eukaryota</taxon>
        <taxon>Metazoa</taxon>
        <taxon>Chordata</taxon>
        <taxon>Craniata</taxon>
        <taxon>Vertebrata</taxon>
        <taxon>Euteleostomi</taxon>
        <taxon>Actinopterygii</taxon>
        <taxon>Neopterygii</taxon>
        <taxon>Teleostei</taxon>
        <taxon>Osteoglossocephala</taxon>
        <taxon>Osteoglossomorpha</taxon>
        <taxon>Osteoglossiformes</taxon>
        <taxon>Mormyridae</taxon>
        <taxon>Paramormyrops</taxon>
    </lineage>
</organism>
<dbReference type="GO" id="GO:0033017">
    <property type="term" value="C:sarcoplasmic reticulum membrane"/>
    <property type="evidence" value="ECO:0007669"/>
    <property type="project" value="TreeGrafter"/>
</dbReference>
<feature type="chain" id="PRO_5017290481" description="peptidylprolyl isomerase" evidence="6">
    <location>
        <begin position="18"/>
        <end position="109"/>
    </location>
</feature>
<dbReference type="InterPro" id="IPR046357">
    <property type="entry name" value="PPIase_dom_sf"/>
</dbReference>
<dbReference type="STRING" id="1676925.ENSPKIP00000024239"/>
<dbReference type="GO" id="GO:0003755">
    <property type="term" value="F:peptidyl-prolyl cis-trans isomerase activity"/>
    <property type="evidence" value="ECO:0007669"/>
    <property type="project" value="UniProtKB-KW"/>
</dbReference>
<sequence>MTICIVLFHSGFSLVFPKTCTIHLIHFHTTGECKGAQLVFSYTGARKLFYSYKPFKFKKGTHEVICGWEEGVWQMSVGQRAKLTCSPDYMPVEISATQESFRPMPLSSV</sequence>
<evidence type="ECO:0000313" key="9">
    <source>
        <dbReference type="Proteomes" id="UP000261540"/>
    </source>
</evidence>
<evidence type="ECO:0000256" key="1">
    <source>
        <dbReference type="ARBA" id="ARBA00000971"/>
    </source>
</evidence>
<comment type="catalytic activity">
    <reaction evidence="1 5">
        <text>[protein]-peptidylproline (omega=180) = [protein]-peptidylproline (omega=0)</text>
        <dbReference type="Rhea" id="RHEA:16237"/>
        <dbReference type="Rhea" id="RHEA-COMP:10747"/>
        <dbReference type="Rhea" id="RHEA-COMP:10748"/>
        <dbReference type="ChEBI" id="CHEBI:83833"/>
        <dbReference type="ChEBI" id="CHEBI:83834"/>
        <dbReference type="EC" id="5.2.1.8"/>
    </reaction>
</comment>
<dbReference type="SUPFAM" id="SSF54534">
    <property type="entry name" value="FKBP-like"/>
    <property type="match status" value="1"/>
</dbReference>
<evidence type="ECO:0000256" key="4">
    <source>
        <dbReference type="ARBA" id="ARBA00023235"/>
    </source>
</evidence>
<dbReference type="InterPro" id="IPR001179">
    <property type="entry name" value="PPIase_FKBP_dom"/>
</dbReference>
<dbReference type="PROSITE" id="PS50059">
    <property type="entry name" value="FKBP_PPIASE"/>
    <property type="match status" value="1"/>
</dbReference>
<proteinExistence type="predicted"/>
<evidence type="ECO:0000256" key="5">
    <source>
        <dbReference type="PROSITE-ProRule" id="PRU00277"/>
    </source>
</evidence>
<keyword evidence="9" id="KW-1185">Reference proteome</keyword>
<evidence type="ECO:0000256" key="6">
    <source>
        <dbReference type="SAM" id="SignalP"/>
    </source>
</evidence>